<dbReference type="GO" id="GO:0009408">
    <property type="term" value="P:response to heat"/>
    <property type="evidence" value="ECO:0007669"/>
    <property type="project" value="TreeGrafter"/>
</dbReference>
<dbReference type="Proteomes" id="UP000050794">
    <property type="component" value="Unassembled WGS sequence"/>
</dbReference>
<dbReference type="GO" id="GO:0051082">
    <property type="term" value="F:unfolded protein binding"/>
    <property type="evidence" value="ECO:0007669"/>
    <property type="project" value="TreeGrafter"/>
</dbReference>
<dbReference type="WBParaSite" id="TCNE_0000360601-mRNA-1">
    <property type="protein sequence ID" value="TCNE_0000360601-mRNA-1"/>
    <property type="gene ID" value="TCNE_0000360601"/>
</dbReference>
<keyword evidence="6" id="KW-1185">Reference proteome</keyword>
<dbReference type="PANTHER" id="PTHR45640:SF13">
    <property type="entry name" value="HEAT SHOCK PROTEIN 22-RELATED"/>
    <property type="match status" value="1"/>
</dbReference>
<dbReference type="PRINTS" id="PR00299">
    <property type="entry name" value="ACRYSTALLIN"/>
</dbReference>
<gene>
    <name evidence="5" type="ORF">TCNE_LOCUS3605</name>
</gene>
<evidence type="ECO:0000313" key="5">
    <source>
        <dbReference type="EMBL" id="VDM29322.1"/>
    </source>
</evidence>
<comment type="similarity">
    <text evidence="2 3">Belongs to the small heat shock protein (HSP20) family.</text>
</comment>
<evidence type="ECO:0000313" key="7">
    <source>
        <dbReference type="WBParaSite" id="TCNE_0000360601-mRNA-1"/>
    </source>
</evidence>
<feature type="domain" description="SHSP" evidence="4">
    <location>
        <begin position="37"/>
        <end position="147"/>
    </location>
</feature>
<dbReference type="InterPro" id="IPR002068">
    <property type="entry name" value="A-crystallin/Hsp20_dom"/>
</dbReference>
<keyword evidence="1" id="KW-0346">Stress response</keyword>
<name>A0A183U536_TOXCA</name>
<dbReference type="CDD" id="cd06526">
    <property type="entry name" value="metazoan_ACD"/>
    <property type="match status" value="1"/>
</dbReference>
<evidence type="ECO:0000256" key="2">
    <source>
        <dbReference type="PROSITE-ProRule" id="PRU00285"/>
    </source>
</evidence>
<dbReference type="InterPro" id="IPR001436">
    <property type="entry name" value="Alpha-crystallin/sHSP_animal"/>
</dbReference>
<dbReference type="Pfam" id="PF00011">
    <property type="entry name" value="HSP20"/>
    <property type="match status" value="1"/>
</dbReference>
<evidence type="ECO:0000256" key="1">
    <source>
        <dbReference type="ARBA" id="ARBA00023016"/>
    </source>
</evidence>
<reference evidence="7" key="1">
    <citation type="submission" date="2016-06" db="UniProtKB">
        <authorList>
            <consortium name="WormBaseParasite"/>
        </authorList>
    </citation>
    <scope>IDENTIFICATION</scope>
</reference>
<accession>A0A183U536</accession>
<proteinExistence type="inferred from homology"/>
<organism evidence="6 7">
    <name type="scientific">Toxocara canis</name>
    <name type="common">Canine roundworm</name>
    <dbReference type="NCBI Taxonomy" id="6265"/>
    <lineage>
        <taxon>Eukaryota</taxon>
        <taxon>Metazoa</taxon>
        <taxon>Ecdysozoa</taxon>
        <taxon>Nematoda</taxon>
        <taxon>Chromadorea</taxon>
        <taxon>Rhabditida</taxon>
        <taxon>Spirurina</taxon>
        <taxon>Ascaridomorpha</taxon>
        <taxon>Ascaridoidea</taxon>
        <taxon>Toxocaridae</taxon>
        <taxon>Toxocara</taxon>
    </lineage>
</organism>
<dbReference type="SUPFAM" id="SSF49764">
    <property type="entry name" value="HSP20-like chaperones"/>
    <property type="match status" value="1"/>
</dbReference>
<dbReference type="EMBL" id="UYWY01004792">
    <property type="protein sequence ID" value="VDM29322.1"/>
    <property type="molecule type" value="Genomic_DNA"/>
</dbReference>
<dbReference type="Gene3D" id="2.60.40.790">
    <property type="match status" value="1"/>
</dbReference>
<dbReference type="PROSITE" id="PS01031">
    <property type="entry name" value="SHSP"/>
    <property type="match status" value="1"/>
</dbReference>
<evidence type="ECO:0000259" key="4">
    <source>
        <dbReference type="PROSITE" id="PS01031"/>
    </source>
</evidence>
<reference evidence="5 6" key="2">
    <citation type="submission" date="2018-11" db="EMBL/GenBank/DDBJ databases">
        <authorList>
            <consortium name="Pathogen Informatics"/>
        </authorList>
    </citation>
    <scope>NUCLEOTIDE SEQUENCE [LARGE SCALE GENOMIC DNA]</scope>
</reference>
<dbReference type="AlphaFoldDB" id="A0A183U536"/>
<dbReference type="PANTHER" id="PTHR45640">
    <property type="entry name" value="HEAT SHOCK PROTEIN HSP-12.2-RELATED"/>
    <property type="match status" value="1"/>
</dbReference>
<dbReference type="GO" id="GO:0005634">
    <property type="term" value="C:nucleus"/>
    <property type="evidence" value="ECO:0007669"/>
    <property type="project" value="TreeGrafter"/>
</dbReference>
<protein>
    <submittedName>
        <fullName evidence="7">SHSP domain-containing protein</fullName>
    </submittedName>
</protein>
<evidence type="ECO:0000256" key="3">
    <source>
        <dbReference type="RuleBase" id="RU003616"/>
    </source>
</evidence>
<sequence>MDKQRLFGPKGPRLCDCLERGLSFLLQIQAPTVVCAPQFGSASETVSTHQGSEDSFCATIDVSQFKPDDLKVAVIGQFIVVEANHPEREDELGFVERHFTRKFRLPRNVPAEAVTSNLTADGHLTVTAIAPKPKEDSTARTIPIKMVPKSEGSEISSQNNA</sequence>
<dbReference type="GO" id="GO:0042026">
    <property type="term" value="P:protein refolding"/>
    <property type="evidence" value="ECO:0007669"/>
    <property type="project" value="TreeGrafter"/>
</dbReference>
<evidence type="ECO:0000313" key="6">
    <source>
        <dbReference type="Proteomes" id="UP000050794"/>
    </source>
</evidence>
<dbReference type="InterPro" id="IPR008978">
    <property type="entry name" value="HSP20-like_chaperone"/>
</dbReference>
<dbReference type="GO" id="GO:0005737">
    <property type="term" value="C:cytoplasm"/>
    <property type="evidence" value="ECO:0007669"/>
    <property type="project" value="TreeGrafter"/>
</dbReference>